<keyword evidence="7" id="KW-1185">Reference proteome</keyword>
<name>A0A9X2YVK0_9FLAO</name>
<evidence type="ECO:0000313" key="7">
    <source>
        <dbReference type="Proteomes" id="UP001151079"/>
    </source>
</evidence>
<dbReference type="AlphaFoldDB" id="A0A9X2YVK0"/>
<evidence type="ECO:0000256" key="5">
    <source>
        <dbReference type="SAM" id="Phobius"/>
    </source>
</evidence>
<feature type="transmembrane region" description="Helical" evidence="5">
    <location>
        <begin position="6"/>
        <end position="24"/>
    </location>
</feature>
<proteinExistence type="predicted"/>
<dbReference type="RefSeq" id="WP_264206750.1">
    <property type="nucleotide sequence ID" value="NZ_JAOZEW010000013.1"/>
</dbReference>
<dbReference type="InterPro" id="IPR003810">
    <property type="entry name" value="Mntp/YtaF"/>
</dbReference>
<feature type="transmembrane region" description="Helical" evidence="5">
    <location>
        <begin position="73"/>
        <end position="88"/>
    </location>
</feature>
<keyword evidence="1" id="KW-1003">Cell membrane</keyword>
<sequence>MMLAIHIAVILITLGITADNLVLSKMSLNTILFMKSRKAILLLIVLFTIQLQVLKYGDWCARLLTSGTKNQDKWIALIMLFSVAIKMLQEFKLKIIRNNKIHLELDDFLNISFATSMYVFVLGFAFRLLDIDEPIIYKTVIPCLLFPLLMGWFIKRFNTDKAIWLTKALAILMIFTGVSIFLINTI</sequence>
<protein>
    <submittedName>
        <fullName evidence="6">Uncharacterized protein</fullName>
    </submittedName>
</protein>
<organism evidence="6 7">
    <name type="scientific">Flavobacterium shii</name>
    <dbReference type="NCBI Taxonomy" id="2987687"/>
    <lineage>
        <taxon>Bacteria</taxon>
        <taxon>Pseudomonadati</taxon>
        <taxon>Bacteroidota</taxon>
        <taxon>Flavobacteriia</taxon>
        <taxon>Flavobacteriales</taxon>
        <taxon>Flavobacteriaceae</taxon>
        <taxon>Flavobacterium</taxon>
    </lineage>
</organism>
<feature type="transmembrane region" description="Helical" evidence="5">
    <location>
        <begin position="135"/>
        <end position="154"/>
    </location>
</feature>
<evidence type="ECO:0000256" key="2">
    <source>
        <dbReference type="ARBA" id="ARBA00022692"/>
    </source>
</evidence>
<dbReference type="Pfam" id="PF02659">
    <property type="entry name" value="Mntp"/>
    <property type="match status" value="1"/>
</dbReference>
<reference evidence="6" key="1">
    <citation type="submission" date="2022-10" db="EMBL/GenBank/DDBJ databases">
        <title>Two novel species of Flavobacterium.</title>
        <authorList>
            <person name="Liu Q."/>
            <person name="Xin Y.-H."/>
        </authorList>
    </citation>
    <scope>NUCLEOTIDE SEQUENCE</scope>
    <source>
        <strain evidence="6">LS1R49</strain>
    </source>
</reference>
<evidence type="ECO:0000256" key="1">
    <source>
        <dbReference type="ARBA" id="ARBA00022475"/>
    </source>
</evidence>
<evidence type="ECO:0000256" key="3">
    <source>
        <dbReference type="ARBA" id="ARBA00022989"/>
    </source>
</evidence>
<keyword evidence="3 5" id="KW-1133">Transmembrane helix</keyword>
<feature type="transmembrane region" description="Helical" evidence="5">
    <location>
        <begin position="36"/>
        <end position="53"/>
    </location>
</feature>
<keyword evidence="4 5" id="KW-0472">Membrane</keyword>
<comment type="caution">
    <text evidence="6">The sequence shown here is derived from an EMBL/GenBank/DDBJ whole genome shotgun (WGS) entry which is preliminary data.</text>
</comment>
<keyword evidence="2 5" id="KW-0812">Transmembrane</keyword>
<gene>
    <name evidence="6" type="ORF">OIU83_13295</name>
</gene>
<evidence type="ECO:0000313" key="6">
    <source>
        <dbReference type="EMBL" id="MCV9928638.1"/>
    </source>
</evidence>
<accession>A0A9X2YVK0</accession>
<dbReference type="EMBL" id="JAOZEW010000013">
    <property type="protein sequence ID" value="MCV9928638.1"/>
    <property type="molecule type" value="Genomic_DNA"/>
</dbReference>
<feature type="transmembrane region" description="Helical" evidence="5">
    <location>
        <begin position="163"/>
        <end position="183"/>
    </location>
</feature>
<feature type="transmembrane region" description="Helical" evidence="5">
    <location>
        <begin position="108"/>
        <end position="129"/>
    </location>
</feature>
<evidence type="ECO:0000256" key="4">
    <source>
        <dbReference type="ARBA" id="ARBA00023136"/>
    </source>
</evidence>
<dbReference type="Proteomes" id="UP001151079">
    <property type="component" value="Unassembled WGS sequence"/>
</dbReference>